<feature type="transmembrane region" description="Helical" evidence="7">
    <location>
        <begin position="242"/>
        <end position="260"/>
    </location>
</feature>
<evidence type="ECO:0000256" key="6">
    <source>
        <dbReference type="ARBA" id="ARBA00023136"/>
    </source>
</evidence>
<comment type="caution">
    <text evidence="9">The sequence shown here is derived from an EMBL/GenBank/DDBJ whole genome shotgun (WGS) entry which is preliminary data.</text>
</comment>
<keyword evidence="10" id="KW-1185">Reference proteome</keyword>
<dbReference type="AlphaFoldDB" id="A0A2T3FX18"/>
<feature type="transmembrane region" description="Helical" evidence="7">
    <location>
        <begin position="7"/>
        <end position="27"/>
    </location>
</feature>
<dbReference type="InterPro" id="IPR002656">
    <property type="entry name" value="Acyl_transf_3_dom"/>
</dbReference>
<evidence type="ECO:0000313" key="10">
    <source>
        <dbReference type="Proteomes" id="UP000241201"/>
    </source>
</evidence>
<keyword evidence="5 7" id="KW-1133">Transmembrane helix</keyword>
<evidence type="ECO:0000256" key="7">
    <source>
        <dbReference type="SAM" id="Phobius"/>
    </source>
</evidence>
<dbReference type="PANTHER" id="PTHR40074:SF2">
    <property type="entry name" value="O-ACETYLTRANSFERASE WECH"/>
    <property type="match status" value="1"/>
</dbReference>
<keyword evidence="9" id="KW-0012">Acyltransferase</keyword>
<keyword evidence="6 7" id="KW-0472">Membrane</keyword>
<evidence type="ECO:0000256" key="5">
    <source>
        <dbReference type="ARBA" id="ARBA00022989"/>
    </source>
</evidence>
<keyword evidence="3" id="KW-1003">Cell membrane</keyword>
<protein>
    <submittedName>
        <fullName evidence="9">Acyltransferase</fullName>
    </submittedName>
</protein>
<feature type="transmembrane region" description="Helical" evidence="7">
    <location>
        <begin position="137"/>
        <end position="158"/>
    </location>
</feature>
<evidence type="ECO:0000256" key="1">
    <source>
        <dbReference type="ARBA" id="ARBA00004651"/>
    </source>
</evidence>
<evidence type="ECO:0000256" key="2">
    <source>
        <dbReference type="ARBA" id="ARBA00007400"/>
    </source>
</evidence>
<dbReference type="PANTHER" id="PTHR40074">
    <property type="entry name" value="O-ACETYLTRANSFERASE WECH"/>
    <property type="match status" value="1"/>
</dbReference>
<feature type="transmembrane region" description="Helical" evidence="7">
    <location>
        <begin position="47"/>
        <end position="67"/>
    </location>
</feature>
<sequence length="343" mass="40412">MRKERLFYLDFIRAIATISIIMTHFNARYIYAGAQYIYKAIISTTFFNIYIGDWGVSLFFIISGAALMYVYQEKLEYKRFYKKRFESLYPMFWMAYIIAFIGLFYLNKGMFLQAPKKNFILTIIGFDGYLAANVPTFYILGEWFLGCIILFYVLFPLLRTGVNKYPKATVVVTAMIYLVFIFFYHGVFDMSKIVFVRMPEFLMGMYFIKYIKKVNLPMLVISIIVLALNLILKPQWSNHLQTTYVGISSFFILVYISKYFDNKFFQKVSSCISKYSYAIFLVHHVIIAQVMARVDLTQISWFGSYKLFALCCIIIGICAFLLFQIHKYIMKFIKGKMLCMKKD</sequence>
<dbReference type="Pfam" id="PF01757">
    <property type="entry name" value="Acyl_transf_3"/>
    <property type="match status" value="1"/>
</dbReference>
<keyword evidence="9" id="KW-0808">Transferase</keyword>
<dbReference type="GO" id="GO:0009246">
    <property type="term" value="P:enterobacterial common antigen biosynthetic process"/>
    <property type="evidence" value="ECO:0007669"/>
    <property type="project" value="TreeGrafter"/>
</dbReference>
<name>A0A2T3FX18_9FIRM</name>
<feature type="transmembrane region" description="Helical" evidence="7">
    <location>
        <begin position="218"/>
        <end position="236"/>
    </location>
</feature>
<dbReference type="GO" id="GO:0016413">
    <property type="term" value="F:O-acetyltransferase activity"/>
    <property type="evidence" value="ECO:0007669"/>
    <property type="project" value="TreeGrafter"/>
</dbReference>
<gene>
    <name evidence="9" type="ORF">C7U55_08985</name>
</gene>
<accession>A0A2T3FX18</accession>
<evidence type="ECO:0000259" key="8">
    <source>
        <dbReference type="Pfam" id="PF01757"/>
    </source>
</evidence>
<dbReference type="RefSeq" id="WP_106988278.1">
    <property type="nucleotide sequence ID" value="NZ_PYLP01000011.1"/>
</dbReference>
<comment type="similarity">
    <text evidence="2">Belongs to the acyltransferase 3 family.</text>
</comment>
<reference evidence="10" key="1">
    <citation type="submission" date="2018-03" db="EMBL/GenBank/DDBJ databases">
        <title>Lachnoclostridium SNUG30370 gen.nov., sp.nov., isolated from human faeces.</title>
        <authorList>
            <person name="Seo B."/>
            <person name="Jeon K."/>
            <person name="Ko G."/>
        </authorList>
    </citation>
    <scope>NUCLEOTIDE SEQUENCE [LARGE SCALE GENOMIC DNA]</scope>
    <source>
        <strain evidence="10">SNUG30370</strain>
    </source>
</reference>
<dbReference type="GO" id="GO:0005886">
    <property type="term" value="C:plasma membrane"/>
    <property type="evidence" value="ECO:0007669"/>
    <property type="project" value="UniProtKB-SubCell"/>
</dbReference>
<feature type="transmembrane region" description="Helical" evidence="7">
    <location>
        <begin position="88"/>
        <end position="106"/>
    </location>
</feature>
<feature type="transmembrane region" description="Helical" evidence="7">
    <location>
        <begin position="272"/>
        <end position="292"/>
    </location>
</feature>
<feature type="domain" description="Acyltransferase 3" evidence="8">
    <location>
        <begin position="8"/>
        <end position="321"/>
    </location>
</feature>
<evidence type="ECO:0000256" key="4">
    <source>
        <dbReference type="ARBA" id="ARBA00022692"/>
    </source>
</evidence>
<feature type="transmembrane region" description="Helical" evidence="7">
    <location>
        <begin position="170"/>
        <end position="187"/>
    </location>
</feature>
<dbReference type="GeneID" id="77471223"/>
<feature type="transmembrane region" description="Helical" evidence="7">
    <location>
        <begin position="193"/>
        <end position="211"/>
    </location>
</feature>
<comment type="subcellular location">
    <subcellularLocation>
        <location evidence="1">Cell membrane</location>
        <topology evidence="1">Multi-pass membrane protein</topology>
    </subcellularLocation>
</comment>
<feature type="transmembrane region" description="Helical" evidence="7">
    <location>
        <begin position="304"/>
        <end position="323"/>
    </location>
</feature>
<proteinExistence type="inferred from homology"/>
<keyword evidence="4 7" id="KW-0812">Transmembrane</keyword>
<organism evidence="9 10">
    <name type="scientific">Faecalibacillus faecis</name>
    <dbReference type="NCBI Taxonomy" id="1982628"/>
    <lineage>
        <taxon>Bacteria</taxon>
        <taxon>Bacillati</taxon>
        <taxon>Bacillota</taxon>
        <taxon>Erysipelotrichia</taxon>
        <taxon>Erysipelotrichales</taxon>
        <taxon>Coprobacillaceae</taxon>
        <taxon>Faecalibacillus</taxon>
    </lineage>
</organism>
<dbReference type="Proteomes" id="UP000241201">
    <property type="component" value="Unassembled WGS sequence"/>
</dbReference>
<evidence type="ECO:0000313" key="9">
    <source>
        <dbReference type="EMBL" id="PST39792.1"/>
    </source>
</evidence>
<evidence type="ECO:0000256" key="3">
    <source>
        <dbReference type="ARBA" id="ARBA00022475"/>
    </source>
</evidence>
<dbReference type="EMBL" id="PYLP01000011">
    <property type="protein sequence ID" value="PST39792.1"/>
    <property type="molecule type" value="Genomic_DNA"/>
</dbReference>